<evidence type="ECO:0000256" key="1">
    <source>
        <dbReference type="SAM" id="MobiDB-lite"/>
    </source>
</evidence>
<proteinExistence type="predicted"/>
<dbReference type="Proteomes" id="UP000423274">
    <property type="component" value="Chromosome"/>
</dbReference>
<gene>
    <name evidence="2" type="ORF">LCAKO_1654</name>
</gene>
<organism evidence="2 3">
    <name type="scientific">Lacticaseibacillus paracasei subsp. paracasei</name>
    <dbReference type="NCBI Taxonomy" id="47714"/>
    <lineage>
        <taxon>Bacteria</taxon>
        <taxon>Bacillati</taxon>
        <taxon>Bacillota</taxon>
        <taxon>Bacilli</taxon>
        <taxon>Lactobacillales</taxon>
        <taxon>Lactobacillaceae</taxon>
        <taxon>Lacticaseibacillus</taxon>
    </lineage>
</organism>
<protein>
    <submittedName>
        <fullName evidence="2">Uncharacterized protein</fullName>
    </submittedName>
</protein>
<accession>A0AAP9KVG0</accession>
<feature type="compositionally biased region" description="Polar residues" evidence="1">
    <location>
        <begin position="27"/>
        <end position="38"/>
    </location>
</feature>
<name>A0AAP9KVG0_LACPA</name>
<dbReference type="EMBL" id="CP022954">
    <property type="protein sequence ID" value="QGV18179.1"/>
    <property type="molecule type" value="Genomic_DNA"/>
</dbReference>
<evidence type="ECO:0000313" key="3">
    <source>
        <dbReference type="Proteomes" id="UP000423274"/>
    </source>
</evidence>
<reference evidence="2 3" key="1">
    <citation type="submission" date="2017-08" db="EMBL/GenBank/DDBJ databases">
        <title>Genome sequence, comparative genomics and functional analysis of the highly adhesive Lactobacillus paracasei Kobulty strain.</title>
        <authorList>
            <person name="Koryszewska-Baginska A."/>
            <person name="Grynberg M."/>
            <person name="Aleksandrzak-Piekarczyk T."/>
        </authorList>
    </citation>
    <scope>NUCLEOTIDE SEQUENCE [LARGE SCALE GENOMIC DNA]</scope>
    <source>
        <strain evidence="2 3">IBB3423</strain>
    </source>
</reference>
<sequence>MACLDCSPMRLGSHKLTNAASRHRQGQKSTVTSKYFLK</sequence>
<evidence type="ECO:0000313" key="2">
    <source>
        <dbReference type="EMBL" id="QGV18179.1"/>
    </source>
</evidence>
<feature type="region of interest" description="Disordered" evidence="1">
    <location>
        <begin position="14"/>
        <end position="38"/>
    </location>
</feature>
<dbReference type="AlphaFoldDB" id="A0AAP9KVG0"/>